<feature type="domain" description="SH2" evidence="3">
    <location>
        <begin position="21"/>
        <end position="135"/>
    </location>
</feature>
<protein>
    <recommendedName>
        <fullName evidence="3">SH2 domain-containing protein</fullName>
    </recommendedName>
</protein>
<comment type="caution">
    <text evidence="4">The sequence shown here is derived from an EMBL/GenBank/DDBJ whole genome shotgun (WGS) entry which is preliminary data.</text>
</comment>
<keyword evidence="1 2" id="KW-0727">SH2 domain</keyword>
<dbReference type="InterPro" id="IPR000980">
    <property type="entry name" value="SH2"/>
</dbReference>
<dbReference type="AlphaFoldDB" id="A0A814X347"/>
<evidence type="ECO:0000313" key="4">
    <source>
        <dbReference type="EMBL" id="CAF1210340.1"/>
    </source>
</evidence>
<evidence type="ECO:0000313" key="5">
    <source>
        <dbReference type="Proteomes" id="UP000663845"/>
    </source>
</evidence>
<dbReference type="GO" id="GO:0035591">
    <property type="term" value="F:signaling adaptor activity"/>
    <property type="evidence" value="ECO:0007669"/>
    <property type="project" value="TreeGrafter"/>
</dbReference>
<evidence type="ECO:0000256" key="1">
    <source>
        <dbReference type="ARBA" id="ARBA00022999"/>
    </source>
</evidence>
<dbReference type="InterPro" id="IPR036860">
    <property type="entry name" value="SH2_dom_sf"/>
</dbReference>
<dbReference type="GO" id="GO:0030971">
    <property type="term" value="F:receptor tyrosine kinase binding"/>
    <property type="evidence" value="ECO:0007669"/>
    <property type="project" value="TreeGrafter"/>
</dbReference>
<name>A0A814X347_9BILA</name>
<gene>
    <name evidence="4" type="ORF">JYZ213_LOCUS27417</name>
</gene>
<feature type="domain" description="SH2" evidence="3">
    <location>
        <begin position="151"/>
        <end position="233"/>
    </location>
</feature>
<dbReference type="Proteomes" id="UP000663845">
    <property type="component" value="Unassembled WGS sequence"/>
</dbReference>
<evidence type="ECO:0000256" key="2">
    <source>
        <dbReference type="PROSITE-ProRule" id="PRU00191"/>
    </source>
</evidence>
<dbReference type="CDD" id="cd00173">
    <property type="entry name" value="SH2"/>
    <property type="match status" value="1"/>
</dbReference>
<proteinExistence type="predicted"/>
<dbReference type="PROSITE" id="PS50001">
    <property type="entry name" value="SH2"/>
    <property type="match status" value="2"/>
</dbReference>
<dbReference type="InterPro" id="IPR051184">
    <property type="entry name" value="Tyrosine-phos_adapter"/>
</dbReference>
<dbReference type="SUPFAM" id="SSF55550">
    <property type="entry name" value="SH2 domain"/>
    <property type="match status" value="2"/>
</dbReference>
<dbReference type="Gene3D" id="3.30.505.10">
    <property type="entry name" value="SH2 domain"/>
    <property type="match status" value="2"/>
</dbReference>
<dbReference type="GO" id="GO:0005737">
    <property type="term" value="C:cytoplasm"/>
    <property type="evidence" value="ECO:0007669"/>
    <property type="project" value="TreeGrafter"/>
</dbReference>
<dbReference type="PRINTS" id="PR00401">
    <property type="entry name" value="SH2DOMAIN"/>
</dbReference>
<dbReference type="PANTHER" id="PTHR19969">
    <property type="entry name" value="SH2-SH3 ADAPTOR PROTEIN-RELATED"/>
    <property type="match status" value="1"/>
</dbReference>
<dbReference type="GO" id="GO:0016477">
    <property type="term" value="P:cell migration"/>
    <property type="evidence" value="ECO:0007669"/>
    <property type="project" value="TreeGrafter"/>
</dbReference>
<dbReference type="SMART" id="SM00252">
    <property type="entry name" value="SH2"/>
    <property type="match status" value="2"/>
</dbReference>
<dbReference type="EMBL" id="CAJNOG010000381">
    <property type="protein sequence ID" value="CAF1210340.1"/>
    <property type="molecule type" value="Genomic_DNA"/>
</dbReference>
<dbReference type="Pfam" id="PF00017">
    <property type="entry name" value="SH2"/>
    <property type="match status" value="2"/>
</dbReference>
<dbReference type="GO" id="GO:0007167">
    <property type="term" value="P:enzyme-linked receptor protein signaling pathway"/>
    <property type="evidence" value="ECO:0007669"/>
    <property type="project" value="TreeGrafter"/>
</dbReference>
<organism evidence="4 5">
    <name type="scientific">Adineta steineri</name>
    <dbReference type="NCBI Taxonomy" id="433720"/>
    <lineage>
        <taxon>Eukaryota</taxon>
        <taxon>Metazoa</taxon>
        <taxon>Spiralia</taxon>
        <taxon>Gnathifera</taxon>
        <taxon>Rotifera</taxon>
        <taxon>Eurotatoria</taxon>
        <taxon>Bdelloidea</taxon>
        <taxon>Adinetida</taxon>
        <taxon>Adinetidae</taxon>
        <taxon>Adineta</taxon>
    </lineage>
</organism>
<accession>A0A814X347</accession>
<dbReference type="PANTHER" id="PTHR19969:SF5">
    <property type="entry name" value="CRK-LIKE PROTEIN"/>
    <property type="match status" value="1"/>
</dbReference>
<sequence>MATYITQNERESDLELTHPPWFISTCRNHIDARQILESCRTIENGNFFVRHSESQNAKYTISIWFNNTITHVRIHQLENKQYQLAFEPSSKFSNPTFSTVRELIDFYSVNDMKLLGHCQETYRQLLKKRGILPPCDPKTLPVSSLSQRHTLCSRKEAENILMKTIGVCPGNFIVRPSINANHPYSLSVLSHENSIYHFQIGQIENKYILGPLETVDLLKSKKFSSVSDFINYYLTTPITFKDTNHQQQSILLQLYSTSEYTRF</sequence>
<evidence type="ECO:0000259" key="3">
    <source>
        <dbReference type="PROSITE" id="PS50001"/>
    </source>
</evidence>
<reference evidence="4" key="1">
    <citation type="submission" date="2021-02" db="EMBL/GenBank/DDBJ databases">
        <authorList>
            <person name="Nowell W R."/>
        </authorList>
    </citation>
    <scope>NUCLEOTIDE SEQUENCE</scope>
</reference>